<gene>
    <name evidence="1" type="ORF">CEJ42_14210</name>
</gene>
<sequence length="90" mass="10195">MNIHRGNGARIAAPQQNKRDIAFHGQEEPAMIVRIMSCPFDLSLSAIFRRRNPFALPPCRRLLAFEFSLLLGMEFALNALKFSPMSSVDF</sequence>
<dbReference type="AlphaFoldDB" id="A0A246WPT8"/>
<accession>A0A246WPT8</accession>
<dbReference type="Proteomes" id="UP000197596">
    <property type="component" value="Unassembled WGS sequence"/>
</dbReference>
<name>A0A246WPT8_9BURK</name>
<comment type="caution">
    <text evidence="1">The sequence shown here is derived from an EMBL/GenBank/DDBJ whole genome shotgun (WGS) entry which is preliminary data.</text>
</comment>
<protein>
    <submittedName>
        <fullName evidence="1">Uncharacterized protein</fullName>
    </submittedName>
</protein>
<evidence type="ECO:0000313" key="1">
    <source>
        <dbReference type="EMBL" id="OWY28389.1"/>
    </source>
</evidence>
<organism evidence="1 2">
    <name type="scientific">Herbaspirillum robiniae</name>
    <dbReference type="NCBI Taxonomy" id="2014887"/>
    <lineage>
        <taxon>Bacteria</taxon>
        <taxon>Pseudomonadati</taxon>
        <taxon>Pseudomonadota</taxon>
        <taxon>Betaproteobacteria</taxon>
        <taxon>Burkholderiales</taxon>
        <taxon>Oxalobacteraceae</taxon>
        <taxon>Herbaspirillum</taxon>
    </lineage>
</organism>
<reference evidence="1 2" key="1">
    <citation type="submission" date="2017-06" db="EMBL/GenBank/DDBJ databases">
        <title>Herbaspirillum phytohormonus sp. nov., isolated from the root nodule of Robinia pseudoacacia in lead-zinc mine.</title>
        <authorList>
            <person name="Fan M."/>
            <person name="Lin Y."/>
        </authorList>
    </citation>
    <scope>NUCLEOTIDE SEQUENCE [LARGE SCALE GENOMIC DNA]</scope>
    <source>
        <strain evidence="1 2">HZ10</strain>
    </source>
</reference>
<evidence type="ECO:0000313" key="2">
    <source>
        <dbReference type="Proteomes" id="UP000197596"/>
    </source>
</evidence>
<dbReference type="EMBL" id="NJGU01000007">
    <property type="protein sequence ID" value="OWY28389.1"/>
    <property type="molecule type" value="Genomic_DNA"/>
</dbReference>
<proteinExistence type="predicted"/>